<proteinExistence type="predicted"/>
<evidence type="ECO:0000313" key="2">
    <source>
        <dbReference type="Proteomes" id="UP001367676"/>
    </source>
</evidence>
<accession>A0AAN9TMF9</accession>
<organism evidence="1 2">
    <name type="scientific">Parthenolecanium corni</name>
    <dbReference type="NCBI Taxonomy" id="536013"/>
    <lineage>
        <taxon>Eukaryota</taxon>
        <taxon>Metazoa</taxon>
        <taxon>Ecdysozoa</taxon>
        <taxon>Arthropoda</taxon>
        <taxon>Hexapoda</taxon>
        <taxon>Insecta</taxon>
        <taxon>Pterygota</taxon>
        <taxon>Neoptera</taxon>
        <taxon>Paraneoptera</taxon>
        <taxon>Hemiptera</taxon>
        <taxon>Sternorrhyncha</taxon>
        <taxon>Coccoidea</taxon>
        <taxon>Coccidae</taxon>
        <taxon>Parthenolecanium</taxon>
    </lineage>
</organism>
<dbReference type="AlphaFoldDB" id="A0AAN9TMF9"/>
<protein>
    <submittedName>
        <fullName evidence="1">Uncharacterized protein</fullName>
    </submittedName>
</protein>
<dbReference type="EMBL" id="JBBCAQ010000019">
    <property type="protein sequence ID" value="KAK7595091.1"/>
    <property type="molecule type" value="Genomic_DNA"/>
</dbReference>
<dbReference type="Proteomes" id="UP001367676">
    <property type="component" value="Unassembled WGS sequence"/>
</dbReference>
<evidence type="ECO:0000313" key="1">
    <source>
        <dbReference type="EMBL" id="KAK7595091.1"/>
    </source>
</evidence>
<dbReference type="PROSITE" id="PS51257">
    <property type="entry name" value="PROKAR_LIPOPROTEIN"/>
    <property type="match status" value="1"/>
</dbReference>
<comment type="caution">
    <text evidence="1">The sequence shown here is derived from an EMBL/GenBank/DDBJ whole genome shotgun (WGS) entry which is preliminary data.</text>
</comment>
<reference evidence="1 2" key="1">
    <citation type="submission" date="2024-03" db="EMBL/GenBank/DDBJ databases">
        <title>Adaptation during the transition from Ophiocordyceps entomopathogen to insect associate is accompanied by gene loss and intensified selection.</title>
        <authorList>
            <person name="Ward C.M."/>
            <person name="Onetto C.A."/>
            <person name="Borneman A.R."/>
        </authorList>
    </citation>
    <scope>NUCLEOTIDE SEQUENCE [LARGE SCALE GENOMIC DNA]</scope>
    <source>
        <strain evidence="1">AWRI1</strain>
        <tissue evidence="1">Single Adult Female</tissue>
    </source>
</reference>
<gene>
    <name evidence="1" type="ORF">V9T40_001524</name>
</gene>
<keyword evidence="2" id="KW-1185">Reference proteome</keyword>
<sequence>MRIWHCMQCNLPNLWYACDQNILQQERFLTPVAYGFIKNDANCIPVPIFRNCDQPQPITNAYSNKYTVCSYPEHPIVAEWQPQEQSCYSTSPCAPPTTPCHDVKDCQQPPKTIHCTAVTTDYEVPCKAYKSPAKDRCCPEKVECKCKCPQTTYVCQEVPSRTVKHPCCNICKFIFPPCREYYSKTQPRSTSERKPLVWHYFKTSGCN</sequence>
<name>A0AAN9TMF9_9HEMI</name>